<evidence type="ECO:0000313" key="2">
    <source>
        <dbReference type="Proteomes" id="UP000015920"/>
    </source>
</evidence>
<proteinExistence type="predicted"/>
<reference evidence="1 2" key="1">
    <citation type="journal article" date="2013" name="Genome Announc.">
        <title>Genome Sequences of Three hpAfrica2 Strains of Helicobacter pylori.</title>
        <authorList>
            <person name="Duncan S.S."/>
            <person name="Bertoli M.T."/>
            <person name="Kersulyte D."/>
            <person name="Valk P.L."/>
            <person name="Tamma S."/>
            <person name="Segal I."/>
            <person name="McClain M.S."/>
            <person name="Cover T.L."/>
            <person name="Berg D.E."/>
        </authorList>
    </citation>
    <scope>NUCLEOTIDE SEQUENCE [LARGE SCALE GENOMIC DNA]</scope>
    <source>
        <strain evidence="1">SouthAfrica20</strain>
    </source>
</reference>
<gene>
    <name evidence="1" type="ORF">HPSA20_0715</name>
</gene>
<dbReference type="PATRIC" id="fig|1352356.3.peg.701"/>
<dbReference type="Proteomes" id="UP000015920">
    <property type="component" value="Chromosome"/>
</dbReference>
<dbReference type="KEGG" id="hpys:HPSA20_0715"/>
<dbReference type="HOGENOM" id="CLU_3153634_0_0_7"/>
<sequence>MIKGFLKPFKCLKIHLILKKILKNFYFSFSNLFCKCSHQSAFFIKKSH</sequence>
<dbReference type="AlphaFoldDB" id="T1UAL5"/>
<evidence type="ECO:0000313" key="1">
    <source>
        <dbReference type="EMBL" id="AGT73952.1"/>
    </source>
</evidence>
<accession>T1UAL5</accession>
<protein>
    <submittedName>
        <fullName evidence="1">Uncharacterized protein</fullName>
    </submittedName>
</protein>
<name>T1UAL5_HELPX</name>
<organism evidence="1 2">
    <name type="scientific">Helicobacter pylori SouthAfrica20</name>
    <dbReference type="NCBI Taxonomy" id="1352356"/>
    <lineage>
        <taxon>Bacteria</taxon>
        <taxon>Pseudomonadati</taxon>
        <taxon>Campylobacterota</taxon>
        <taxon>Epsilonproteobacteria</taxon>
        <taxon>Campylobacterales</taxon>
        <taxon>Helicobacteraceae</taxon>
        <taxon>Helicobacter</taxon>
    </lineage>
</organism>
<dbReference type="EMBL" id="CP006691">
    <property type="protein sequence ID" value="AGT73952.1"/>
    <property type="molecule type" value="Genomic_DNA"/>
</dbReference>